<keyword evidence="5" id="KW-1185">Reference proteome</keyword>
<dbReference type="EMBL" id="JADCNM010000003">
    <property type="protein sequence ID" value="KAG0490309.1"/>
    <property type="molecule type" value="Genomic_DNA"/>
</dbReference>
<comment type="caution">
    <text evidence="3">The sequence shown here is derived from an EMBL/GenBank/DDBJ whole genome shotgun (WGS) entry which is preliminary data.</text>
</comment>
<gene>
    <name evidence="4" type="ORF">HPP92_007172</name>
    <name evidence="3" type="ORF">HPP92_007405</name>
</gene>
<sequence>MHLLMGAIWIWVRGSSRLGPSACTPARTGGVPCDSSTCIEDPQEVFLNLSKTEKFGDHTNGDSIYVTQDSLAREGYGPWMIAQPRKRRLEGNIRRREAPKNYGPNNNRNAQRLHRGENSHALQHTQLGWIWRFHVAPSARFLGRWMHDAHLRSAWLPSAAGRLLDLYAAGVPSVESRPGPVMATADAAKASLPAHAFAKGMTLSWRRVFGAPFARAVCDNFI</sequence>
<evidence type="ECO:0000313" key="3">
    <source>
        <dbReference type="EMBL" id="KAG0488594.1"/>
    </source>
</evidence>
<evidence type="ECO:0000256" key="1">
    <source>
        <dbReference type="SAM" id="MobiDB-lite"/>
    </source>
</evidence>
<dbReference type="AlphaFoldDB" id="A0A835RGJ9"/>
<dbReference type="Proteomes" id="UP000639772">
    <property type="component" value="Chromosome 3"/>
</dbReference>
<feature type="chain" id="PRO_5036418109" evidence="2">
    <location>
        <begin position="18"/>
        <end position="222"/>
    </location>
</feature>
<feature type="signal peptide" evidence="2">
    <location>
        <begin position="1"/>
        <end position="17"/>
    </location>
</feature>
<reference evidence="5 6" key="1">
    <citation type="journal article" date="2020" name="Nat. Food">
        <title>A phased Vanilla planifolia genome enables genetic improvement of flavour and production.</title>
        <authorList>
            <person name="Hasing T."/>
            <person name="Tang H."/>
            <person name="Brym M."/>
            <person name="Khazi F."/>
            <person name="Huang T."/>
            <person name="Chambers A.H."/>
        </authorList>
    </citation>
    <scope>NUCLEOTIDE SEQUENCE [LARGE SCALE GENOMIC DNA]</scope>
    <source>
        <tissue evidence="3">Leaf</tissue>
    </source>
</reference>
<feature type="region of interest" description="Disordered" evidence="1">
    <location>
        <begin position="91"/>
        <end position="111"/>
    </location>
</feature>
<evidence type="ECO:0000313" key="4">
    <source>
        <dbReference type="EMBL" id="KAG0490309.1"/>
    </source>
</evidence>
<dbReference type="Proteomes" id="UP000636800">
    <property type="component" value="Chromosome 3"/>
</dbReference>
<accession>A0A835RGJ9</accession>
<dbReference type="EMBL" id="JADCNL010000003">
    <property type="protein sequence ID" value="KAG0488594.1"/>
    <property type="molecule type" value="Genomic_DNA"/>
</dbReference>
<proteinExistence type="predicted"/>
<evidence type="ECO:0000313" key="5">
    <source>
        <dbReference type="Proteomes" id="UP000636800"/>
    </source>
</evidence>
<evidence type="ECO:0000256" key="2">
    <source>
        <dbReference type="SAM" id="SignalP"/>
    </source>
</evidence>
<protein>
    <submittedName>
        <fullName evidence="3">Uncharacterized protein</fullName>
    </submittedName>
</protein>
<keyword evidence="2" id="KW-0732">Signal</keyword>
<name>A0A835RGJ9_VANPL</name>
<evidence type="ECO:0000313" key="6">
    <source>
        <dbReference type="Proteomes" id="UP000639772"/>
    </source>
</evidence>
<organism evidence="3 5">
    <name type="scientific">Vanilla planifolia</name>
    <name type="common">Vanilla</name>
    <dbReference type="NCBI Taxonomy" id="51239"/>
    <lineage>
        <taxon>Eukaryota</taxon>
        <taxon>Viridiplantae</taxon>
        <taxon>Streptophyta</taxon>
        <taxon>Embryophyta</taxon>
        <taxon>Tracheophyta</taxon>
        <taxon>Spermatophyta</taxon>
        <taxon>Magnoliopsida</taxon>
        <taxon>Liliopsida</taxon>
        <taxon>Asparagales</taxon>
        <taxon>Orchidaceae</taxon>
        <taxon>Vanilloideae</taxon>
        <taxon>Vanilleae</taxon>
        <taxon>Vanilla</taxon>
    </lineage>
</organism>